<dbReference type="EC" id="3.6.3.-" evidence="7"/>
<comment type="similarity">
    <text evidence="1">Belongs to the ABC transporter superfamily.</text>
</comment>
<dbReference type="CDD" id="cd03264">
    <property type="entry name" value="ABC_drug_resistance_like"/>
    <property type="match status" value="1"/>
</dbReference>
<feature type="domain" description="ABC transporter" evidence="6">
    <location>
        <begin position="2"/>
        <end position="232"/>
    </location>
</feature>
<keyword evidence="2" id="KW-0813">Transport</keyword>
<dbReference type="InterPro" id="IPR017871">
    <property type="entry name" value="ABC_transporter-like_CS"/>
</dbReference>
<evidence type="ECO:0000313" key="8">
    <source>
        <dbReference type="Proteomes" id="UP000324233"/>
    </source>
</evidence>
<sequence length="327" mass="35001">MLSIRDLVKVYPGPVAALQGIDLDVPEGMFGLLGPNGAGKSTLMRILAGLLEATSGSATLDGESILDDPARVWGRLGYLPQDFGFFPHLTGAKMLKYLLRLKGVSGPGGLDALCDQLLEKVNLTYAAGRKVKGYSGGMRQRLGIAQAIAGDPRLIIVDEPTAGLDPEERLRFYRLLSELAEDRIVLLSTHIVEDVAVLCPRFAVVRRGRLVANTTPAEARAWLAGTIYEGSVPVGTLHELLRETGRCVTQSYLVEGRDRVRIHQPEGEPPAGFSPVPPTLEDAYLLMIQGKRPGDRREGEDAAEAGNRAEMPAAVAVSTGEIAGGLS</sequence>
<dbReference type="EMBL" id="CP042997">
    <property type="protein sequence ID" value="QEH36322.1"/>
    <property type="molecule type" value="Genomic_DNA"/>
</dbReference>
<keyword evidence="3" id="KW-0547">Nucleotide-binding</keyword>
<evidence type="ECO:0000256" key="4">
    <source>
        <dbReference type="ARBA" id="ARBA00022840"/>
    </source>
</evidence>
<dbReference type="AlphaFoldDB" id="A0A5B9W6N7"/>
<evidence type="ECO:0000259" key="6">
    <source>
        <dbReference type="PROSITE" id="PS50893"/>
    </source>
</evidence>
<dbReference type="OrthoDB" id="9804819at2"/>
<dbReference type="GO" id="GO:0005524">
    <property type="term" value="F:ATP binding"/>
    <property type="evidence" value="ECO:0007669"/>
    <property type="project" value="UniProtKB-KW"/>
</dbReference>
<dbReference type="GO" id="GO:0016887">
    <property type="term" value="F:ATP hydrolysis activity"/>
    <property type="evidence" value="ECO:0007669"/>
    <property type="project" value="InterPro"/>
</dbReference>
<evidence type="ECO:0000256" key="5">
    <source>
        <dbReference type="SAM" id="MobiDB-lite"/>
    </source>
</evidence>
<protein>
    <submittedName>
        <fullName evidence="7">Putative ABC transporter ATP-binding protein YxlF</fullName>
        <ecNumber evidence="7">3.6.3.-</ecNumber>
    </submittedName>
</protein>
<evidence type="ECO:0000256" key="1">
    <source>
        <dbReference type="ARBA" id="ARBA00005417"/>
    </source>
</evidence>
<accession>A0A5B9W6N7</accession>
<evidence type="ECO:0000313" key="7">
    <source>
        <dbReference type="EMBL" id="QEH36322.1"/>
    </source>
</evidence>
<dbReference type="KEGG" id="agv:OJF2_48830"/>
<keyword evidence="4 7" id="KW-0067">ATP-binding</keyword>
<dbReference type="SMART" id="SM00382">
    <property type="entry name" value="AAA"/>
    <property type="match status" value="1"/>
</dbReference>
<evidence type="ECO:0000256" key="3">
    <source>
        <dbReference type="ARBA" id="ARBA00022741"/>
    </source>
</evidence>
<dbReference type="PANTHER" id="PTHR43335:SF2">
    <property type="entry name" value="ABC TRANSPORTER, ATP-BINDING PROTEIN"/>
    <property type="match status" value="1"/>
</dbReference>
<name>A0A5B9W6N7_9BACT</name>
<dbReference type="SUPFAM" id="SSF52540">
    <property type="entry name" value="P-loop containing nucleoside triphosphate hydrolases"/>
    <property type="match status" value="1"/>
</dbReference>
<dbReference type="InterPro" id="IPR003439">
    <property type="entry name" value="ABC_transporter-like_ATP-bd"/>
</dbReference>
<keyword evidence="8" id="KW-1185">Reference proteome</keyword>
<reference evidence="7 8" key="1">
    <citation type="submission" date="2019-08" db="EMBL/GenBank/DDBJ databases">
        <title>Deep-cultivation of Planctomycetes and their phenomic and genomic characterization uncovers novel biology.</title>
        <authorList>
            <person name="Wiegand S."/>
            <person name="Jogler M."/>
            <person name="Boedeker C."/>
            <person name="Pinto D."/>
            <person name="Vollmers J."/>
            <person name="Rivas-Marin E."/>
            <person name="Kohn T."/>
            <person name="Peeters S.H."/>
            <person name="Heuer A."/>
            <person name="Rast P."/>
            <person name="Oberbeckmann S."/>
            <person name="Bunk B."/>
            <person name="Jeske O."/>
            <person name="Meyerdierks A."/>
            <person name="Storesund J.E."/>
            <person name="Kallscheuer N."/>
            <person name="Luecker S."/>
            <person name="Lage O.M."/>
            <person name="Pohl T."/>
            <person name="Merkel B.J."/>
            <person name="Hornburger P."/>
            <person name="Mueller R.-W."/>
            <person name="Bruemmer F."/>
            <person name="Labrenz M."/>
            <person name="Spormann A.M."/>
            <person name="Op den Camp H."/>
            <person name="Overmann J."/>
            <person name="Amann R."/>
            <person name="Jetten M.S.M."/>
            <person name="Mascher T."/>
            <person name="Medema M.H."/>
            <person name="Devos D.P."/>
            <person name="Kaster A.-K."/>
            <person name="Ovreas L."/>
            <person name="Rohde M."/>
            <person name="Galperin M.Y."/>
            <person name="Jogler C."/>
        </authorList>
    </citation>
    <scope>NUCLEOTIDE SEQUENCE [LARGE SCALE GENOMIC DNA]</scope>
    <source>
        <strain evidence="7 8">OJF2</strain>
    </source>
</reference>
<evidence type="ECO:0000256" key="2">
    <source>
        <dbReference type="ARBA" id="ARBA00022448"/>
    </source>
</evidence>
<keyword evidence="7" id="KW-0378">Hydrolase</keyword>
<dbReference type="InterPro" id="IPR003593">
    <property type="entry name" value="AAA+_ATPase"/>
</dbReference>
<proteinExistence type="inferred from homology"/>
<dbReference type="InterPro" id="IPR027417">
    <property type="entry name" value="P-loop_NTPase"/>
</dbReference>
<feature type="region of interest" description="Disordered" evidence="5">
    <location>
        <begin position="291"/>
        <end position="327"/>
    </location>
</feature>
<organism evidence="7 8">
    <name type="scientific">Aquisphaera giovannonii</name>
    <dbReference type="NCBI Taxonomy" id="406548"/>
    <lineage>
        <taxon>Bacteria</taxon>
        <taxon>Pseudomonadati</taxon>
        <taxon>Planctomycetota</taxon>
        <taxon>Planctomycetia</taxon>
        <taxon>Isosphaerales</taxon>
        <taxon>Isosphaeraceae</taxon>
        <taxon>Aquisphaera</taxon>
    </lineage>
</organism>
<dbReference type="Proteomes" id="UP000324233">
    <property type="component" value="Chromosome"/>
</dbReference>
<dbReference type="PROSITE" id="PS00211">
    <property type="entry name" value="ABC_TRANSPORTER_1"/>
    <property type="match status" value="1"/>
</dbReference>
<dbReference type="PANTHER" id="PTHR43335">
    <property type="entry name" value="ABC TRANSPORTER, ATP-BINDING PROTEIN"/>
    <property type="match status" value="1"/>
</dbReference>
<dbReference type="Pfam" id="PF00005">
    <property type="entry name" value="ABC_tran"/>
    <property type="match status" value="1"/>
</dbReference>
<dbReference type="Gene3D" id="3.40.50.300">
    <property type="entry name" value="P-loop containing nucleotide triphosphate hydrolases"/>
    <property type="match status" value="1"/>
</dbReference>
<dbReference type="PROSITE" id="PS50893">
    <property type="entry name" value="ABC_TRANSPORTER_2"/>
    <property type="match status" value="1"/>
</dbReference>
<dbReference type="RefSeq" id="WP_148596020.1">
    <property type="nucleotide sequence ID" value="NZ_CP042997.1"/>
</dbReference>
<gene>
    <name evidence="7" type="primary">yxlF_5</name>
    <name evidence="7" type="ORF">OJF2_48830</name>
</gene>